<evidence type="ECO:0000313" key="4">
    <source>
        <dbReference type="EMBL" id="QGG94837.1"/>
    </source>
</evidence>
<evidence type="ECO:0000256" key="1">
    <source>
        <dbReference type="ARBA" id="ARBA00022603"/>
    </source>
</evidence>
<dbReference type="PANTHER" id="PTHR43542">
    <property type="entry name" value="METHYLTRANSFERASE"/>
    <property type="match status" value="1"/>
</dbReference>
<protein>
    <submittedName>
        <fullName evidence="4">16S rRNA (Guanine(966)-N(2))-methyltransferase RsmD</fullName>
        <ecNumber evidence="4">2.1.1.171</ecNumber>
    </submittedName>
</protein>
<dbReference type="Pfam" id="PF03602">
    <property type="entry name" value="Cons_hypoth95"/>
    <property type="match status" value="1"/>
</dbReference>
<dbReference type="Proteomes" id="UP000334019">
    <property type="component" value="Chromosome"/>
</dbReference>
<dbReference type="SUPFAM" id="SSF53335">
    <property type="entry name" value="S-adenosyl-L-methionine-dependent methyltransferases"/>
    <property type="match status" value="1"/>
</dbReference>
<dbReference type="Gene3D" id="3.40.50.150">
    <property type="entry name" value="Vaccinia Virus protein VP39"/>
    <property type="match status" value="1"/>
</dbReference>
<dbReference type="GO" id="GO:0003676">
    <property type="term" value="F:nucleic acid binding"/>
    <property type="evidence" value="ECO:0007669"/>
    <property type="project" value="InterPro"/>
</dbReference>
<dbReference type="GO" id="GO:0052913">
    <property type="term" value="F:16S rRNA (guanine(966)-N(2))-methyltransferase activity"/>
    <property type="evidence" value="ECO:0007669"/>
    <property type="project" value="UniProtKB-EC"/>
</dbReference>
<dbReference type="KEGG" id="atq:GH723_06785"/>
<dbReference type="InterPro" id="IPR029063">
    <property type="entry name" value="SAM-dependent_MTases_sf"/>
</dbReference>
<sequence>MGDPQRGLPERFLAEGRVGQRVEVDGDVGRPTGAPGAQGDLAEPTGGVDGPHQAGATGVDADDGPGLVADGKGIALHLVHGPGRYRVRESEPGRLPAVPLSIVLVGHDQVPPVEAVLAPVDDEVTGEEPTGVVGRCDQVAATAAVDAVDGRRGPHRADATVPVREGPTLRIVAGTARGRRIEAPPGDAVRPTTDRVREATFNALWSMGVLDGAEVLDLFAGSGANGLEALSRGAARATFVERDRRTADVVRRNVEHLGFAERARVVVADALDHAPTAGHIDLVLCDPPYAFDGWDELLGSLRAEVVVAESDRPVEPPVGWELARSKRYGGTFVTILTATSHDPPE</sequence>
<accession>A0A5Q2RLA0</accession>
<gene>
    <name evidence="4" type="primary">rsmD</name>
    <name evidence="4" type="ORF">GH723_06785</name>
</gene>
<dbReference type="NCBIfam" id="TIGR00095">
    <property type="entry name" value="16S rRNA (guanine(966)-N(2))-methyltransferase RsmD"/>
    <property type="match status" value="1"/>
</dbReference>
<evidence type="ECO:0000313" key="5">
    <source>
        <dbReference type="Proteomes" id="UP000334019"/>
    </source>
</evidence>
<keyword evidence="5" id="KW-1185">Reference proteome</keyword>
<dbReference type="EMBL" id="CP045851">
    <property type="protein sequence ID" value="QGG94837.1"/>
    <property type="molecule type" value="Genomic_DNA"/>
</dbReference>
<evidence type="ECO:0000256" key="3">
    <source>
        <dbReference type="SAM" id="MobiDB-lite"/>
    </source>
</evidence>
<keyword evidence="1 4" id="KW-0489">Methyltransferase</keyword>
<feature type="region of interest" description="Disordered" evidence="3">
    <location>
        <begin position="1"/>
        <end position="66"/>
    </location>
</feature>
<keyword evidence="2 4" id="KW-0808">Transferase</keyword>
<feature type="compositionally biased region" description="Basic and acidic residues" evidence="3">
    <location>
        <begin position="8"/>
        <end position="28"/>
    </location>
</feature>
<dbReference type="InterPro" id="IPR004398">
    <property type="entry name" value="RNA_MeTrfase_RsmD"/>
</dbReference>
<dbReference type="PROSITE" id="PS00092">
    <property type="entry name" value="N6_MTASE"/>
    <property type="match status" value="1"/>
</dbReference>
<dbReference type="InterPro" id="IPR002052">
    <property type="entry name" value="DNA_methylase_N6_adenine_CS"/>
</dbReference>
<evidence type="ECO:0000256" key="2">
    <source>
        <dbReference type="ARBA" id="ARBA00022679"/>
    </source>
</evidence>
<dbReference type="AlphaFoldDB" id="A0A5Q2RLA0"/>
<reference evidence="4 5" key="1">
    <citation type="submission" date="2019-11" db="EMBL/GenBank/DDBJ databases">
        <authorList>
            <person name="He Y."/>
        </authorList>
    </citation>
    <scope>NUCLEOTIDE SEQUENCE [LARGE SCALE GENOMIC DNA]</scope>
    <source>
        <strain evidence="4 5">SCSIO 58843</strain>
    </source>
</reference>
<proteinExistence type="predicted"/>
<organism evidence="4 5">
    <name type="scientific">Actinomarinicola tropica</name>
    <dbReference type="NCBI Taxonomy" id="2789776"/>
    <lineage>
        <taxon>Bacteria</taxon>
        <taxon>Bacillati</taxon>
        <taxon>Actinomycetota</taxon>
        <taxon>Acidimicrobiia</taxon>
        <taxon>Acidimicrobiales</taxon>
        <taxon>Iamiaceae</taxon>
        <taxon>Actinomarinicola</taxon>
    </lineage>
</organism>
<name>A0A5Q2RLA0_9ACTN</name>
<dbReference type="EC" id="2.1.1.171" evidence="4"/>
<dbReference type="PANTHER" id="PTHR43542:SF1">
    <property type="entry name" value="METHYLTRANSFERASE"/>
    <property type="match status" value="1"/>
</dbReference>
<dbReference type="CDD" id="cd02440">
    <property type="entry name" value="AdoMet_MTases"/>
    <property type="match status" value="1"/>
</dbReference>